<name>A0A1Y1I579_KLENI</name>
<dbReference type="PANTHER" id="PTHR48016">
    <property type="entry name" value="MAP KINASE KINASE KINASE SSK2-RELATED-RELATED"/>
    <property type="match status" value="1"/>
</dbReference>
<evidence type="ECO:0000313" key="8">
    <source>
        <dbReference type="Proteomes" id="UP000054558"/>
    </source>
</evidence>
<comment type="similarity">
    <text evidence="1">Belongs to the protein kinase superfamily. STE Ser/Thr protein kinase family. MAP kinase kinase kinase subfamily.</text>
</comment>
<feature type="domain" description="Protein kinase" evidence="6">
    <location>
        <begin position="356"/>
        <end position="631"/>
    </location>
</feature>
<dbReference type="SMART" id="SM00220">
    <property type="entry name" value="S_TKc"/>
    <property type="match status" value="1"/>
</dbReference>
<keyword evidence="7" id="KW-0723">Serine/threonine-protein kinase</keyword>
<dbReference type="GO" id="GO:0005524">
    <property type="term" value="F:ATP binding"/>
    <property type="evidence" value="ECO:0007669"/>
    <property type="project" value="UniProtKB-KW"/>
</dbReference>
<keyword evidence="3" id="KW-0547">Nucleotide-binding</keyword>
<dbReference type="OrthoDB" id="4062651at2759"/>
<sequence length="631" mass="70464">MAASEPALTELYPEVFDKWDTEWRVEDGNRAKFKLCELRRPSDRLHRLVRLAYWWLIKRAAMTLEHPRPVTERSEEAITRDIKEHVEDLGRGCLSSQLCSDECNVLRSYLRWPEGIPLNNPETFKSLGNKEKELREGFVRAVYWQEMQAEDGNHSLMTSPLPSIWSLKRMVGSGLSLSETGMLCTATFPRTRSWRVSPMASFQCLSDFGSSMDICEELEGDGSQNVPAGTAEEDAAGWDKINDGLRLPSMTEVDTQAGKTYGRSEGVQLEWMDPFAEDSSWGGPSTPDFCRKSGVEGRLAGGGPFTESVRLQGGPCEKVGCNGSCDPNKKPKALVPPGAEGLFDEGETEQTGSLVWTRGKEIHLGPYGKVFAGKNQENGQLMIVKQLISLELQLETLKWMHQLIVGSGGEYQRHVEALEHELSCKMHHRHIVSFINMEEDDVPGSLYVFLEWVCPWSIQQLLPCSGGFDEWRVRVYTCQLLQGLEYLHDCNIIHGDIRCGNIIMDGDGVIKLAGFGALKAFRNDTGILPSWRVRELEGRWPAPDVSGGAKDGRKADIWSVGCTVIQMLTGRYPSRSFLYTPEGTSNGHTVTTASVCVPSRRSRSASSVMRCHLRGEVPEKAEIRNTVVNQN</sequence>
<evidence type="ECO:0000256" key="5">
    <source>
        <dbReference type="ARBA" id="ARBA00022840"/>
    </source>
</evidence>
<evidence type="ECO:0000259" key="6">
    <source>
        <dbReference type="PROSITE" id="PS50011"/>
    </source>
</evidence>
<dbReference type="InterPro" id="IPR000719">
    <property type="entry name" value="Prot_kinase_dom"/>
</dbReference>
<dbReference type="EMBL" id="DF237133">
    <property type="protein sequence ID" value="GAQ84321.1"/>
    <property type="molecule type" value="Genomic_DNA"/>
</dbReference>
<evidence type="ECO:0000313" key="7">
    <source>
        <dbReference type="EMBL" id="GAQ84321.1"/>
    </source>
</evidence>
<reference evidence="7 8" key="1">
    <citation type="journal article" date="2014" name="Nat. Commun.">
        <title>Klebsormidium flaccidum genome reveals primary factors for plant terrestrial adaptation.</title>
        <authorList>
            <person name="Hori K."/>
            <person name="Maruyama F."/>
            <person name="Fujisawa T."/>
            <person name="Togashi T."/>
            <person name="Yamamoto N."/>
            <person name="Seo M."/>
            <person name="Sato S."/>
            <person name="Yamada T."/>
            <person name="Mori H."/>
            <person name="Tajima N."/>
            <person name="Moriyama T."/>
            <person name="Ikeuchi M."/>
            <person name="Watanabe M."/>
            <person name="Wada H."/>
            <person name="Kobayashi K."/>
            <person name="Saito M."/>
            <person name="Masuda T."/>
            <person name="Sasaki-Sekimoto Y."/>
            <person name="Mashiguchi K."/>
            <person name="Awai K."/>
            <person name="Shimojima M."/>
            <person name="Masuda S."/>
            <person name="Iwai M."/>
            <person name="Nobusawa T."/>
            <person name="Narise T."/>
            <person name="Kondo S."/>
            <person name="Saito H."/>
            <person name="Sato R."/>
            <person name="Murakawa M."/>
            <person name="Ihara Y."/>
            <person name="Oshima-Yamada Y."/>
            <person name="Ohtaka K."/>
            <person name="Satoh M."/>
            <person name="Sonobe K."/>
            <person name="Ishii M."/>
            <person name="Ohtani R."/>
            <person name="Kanamori-Sato M."/>
            <person name="Honoki R."/>
            <person name="Miyazaki D."/>
            <person name="Mochizuki H."/>
            <person name="Umetsu J."/>
            <person name="Higashi K."/>
            <person name="Shibata D."/>
            <person name="Kamiya Y."/>
            <person name="Sato N."/>
            <person name="Nakamura Y."/>
            <person name="Tabata S."/>
            <person name="Ida S."/>
            <person name="Kurokawa K."/>
            <person name="Ohta H."/>
        </authorList>
    </citation>
    <scope>NUCLEOTIDE SEQUENCE [LARGE SCALE GENOMIC DNA]</scope>
    <source>
        <strain evidence="7 8">NIES-2285</strain>
    </source>
</reference>
<keyword evidence="8" id="KW-1185">Reference proteome</keyword>
<evidence type="ECO:0000256" key="1">
    <source>
        <dbReference type="ARBA" id="ARBA00006529"/>
    </source>
</evidence>
<evidence type="ECO:0000256" key="2">
    <source>
        <dbReference type="ARBA" id="ARBA00022679"/>
    </source>
</evidence>
<dbReference type="SUPFAM" id="SSF56112">
    <property type="entry name" value="Protein kinase-like (PK-like)"/>
    <property type="match status" value="1"/>
</dbReference>
<gene>
    <name evidence="7" type="ORF">KFL_001840200</name>
</gene>
<dbReference type="PROSITE" id="PS00109">
    <property type="entry name" value="PROTEIN_KINASE_TYR"/>
    <property type="match status" value="1"/>
</dbReference>
<dbReference type="PANTHER" id="PTHR48016:SF56">
    <property type="entry name" value="MAPKK KINASE"/>
    <property type="match status" value="1"/>
</dbReference>
<dbReference type="GO" id="GO:0004674">
    <property type="term" value="F:protein serine/threonine kinase activity"/>
    <property type="evidence" value="ECO:0007669"/>
    <property type="project" value="UniProtKB-KW"/>
</dbReference>
<proteinExistence type="inferred from homology"/>
<organism evidence="7 8">
    <name type="scientific">Klebsormidium nitens</name>
    <name type="common">Green alga</name>
    <name type="synonym">Ulothrix nitens</name>
    <dbReference type="NCBI Taxonomy" id="105231"/>
    <lineage>
        <taxon>Eukaryota</taxon>
        <taxon>Viridiplantae</taxon>
        <taxon>Streptophyta</taxon>
        <taxon>Klebsormidiophyceae</taxon>
        <taxon>Klebsormidiales</taxon>
        <taxon>Klebsormidiaceae</taxon>
        <taxon>Klebsormidium</taxon>
    </lineage>
</organism>
<evidence type="ECO:0000256" key="3">
    <source>
        <dbReference type="ARBA" id="ARBA00022741"/>
    </source>
</evidence>
<dbReference type="Gene3D" id="1.10.510.10">
    <property type="entry name" value="Transferase(Phosphotransferase) domain 1"/>
    <property type="match status" value="1"/>
</dbReference>
<dbReference type="STRING" id="105231.A0A1Y1I579"/>
<dbReference type="Pfam" id="PF00069">
    <property type="entry name" value="Pkinase"/>
    <property type="match status" value="1"/>
</dbReference>
<protein>
    <submittedName>
        <fullName evidence="7">MEKK and related serine/threonine protein kinases</fullName>
    </submittedName>
</protein>
<evidence type="ECO:0000256" key="4">
    <source>
        <dbReference type="ARBA" id="ARBA00022777"/>
    </source>
</evidence>
<accession>A0A1Y1I579</accession>
<keyword evidence="2" id="KW-0808">Transferase</keyword>
<keyword evidence="4 7" id="KW-0418">Kinase</keyword>
<dbReference type="GO" id="GO:0000165">
    <property type="term" value="P:MAPK cascade"/>
    <property type="evidence" value="ECO:0000318"/>
    <property type="project" value="GO_Central"/>
</dbReference>
<dbReference type="InterPro" id="IPR050538">
    <property type="entry name" value="MAP_kinase_kinase_kinase"/>
</dbReference>
<dbReference type="Proteomes" id="UP000054558">
    <property type="component" value="Unassembled WGS sequence"/>
</dbReference>
<keyword evidence="5" id="KW-0067">ATP-binding</keyword>
<dbReference type="AlphaFoldDB" id="A0A1Y1I579"/>
<dbReference type="PROSITE" id="PS50011">
    <property type="entry name" value="PROTEIN_KINASE_DOM"/>
    <property type="match status" value="1"/>
</dbReference>
<dbReference type="InterPro" id="IPR011009">
    <property type="entry name" value="Kinase-like_dom_sf"/>
</dbReference>
<dbReference type="InterPro" id="IPR008266">
    <property type="entry name" value="Tyr_kinase_AS"/>
</dbReference>